<dbReference type="Proteomes" id="UP001346149">
    <property type="component" value="Unassembled WGS sequence"/>
</dbReference>
<organism evidence="1 2">
    <name type="scientific">Trapa natans</name>
    <name type="common">Water chestnut</name>
    <dbReference type="NCBI Taxonomy" id="22666"/>
    <lineage>
        <taxon>Eukaryota</taxon>
        <taxon>Viridiplantae</taxon>
        <taxon>Streptophyta</taxon>
        <taxon>Embryophyta</taxon>
        <taxon>Tracheophyta</taxon>
        <taxon>Spermatophyta</taxon>
        <taxon>Magnoliopsida</taxon>
        <taxon>eudicotyledons</taxon>
        <taxon>Gunneridae</taxon>
        <taxon>Pentapetalae</taxon>
        <taxon>rosids</taxon>
        <taxon>malvids</taxon>
        <taxon>Myrtales</taxon>
        <taxon>Lythraceae</taxon>
        <taxon>Trapa</taxon>
    </lineage>
</organism>
<keyword evidence="2" id="KW-1185">Reference proteome</keyword>
<comment type="caution">
    <text evidence="1">The sequence shown here is derived from an EMBL/GenBank/DDBJ whole genome shotgun (WGS) entry which is preliminary data.</text>
</comment>
<sequence>MLQLDISRWTNITTIKPSRYYNSEARFDQEEGIEVTWNQVKLRNLNGDQAMIDRFKSKVQLLKTLKDKNIIVLYHV</sequence>
<accession>A0AAN7R8F0</accession>
<dbReference type="Gene3D" id="3.30.200.20">
    <property type="entry name" value="Phosphorylase Kinase, domain 1"/>
    <property type="match status" value="1"/>
</dbReference>
<evidence type="ECO:0000313" key="1">
    <source>
        <dbReference type="EMBL" id="KAK4791161.1"/>
    </source>
</evidence>
<name>A0AAN7R8F0_TRANT</name>
<protein>
    <submittedName>
        <fullName evidence="1">Uncharacterized protein</fullName>
    </submittedName>
</protein>
<reference evidence="1 2" key="1">
    <citation type="journal article" date="2023" name="Hortic Res">
        <title>Pangenome of water caltrop reveals structural variations and asymmetric subgenome divergence after allopolyploidization.</title>
        <authorList>
            <person name="Zhang X."/>
            <person name="Chen Y."/>
            <person name="Wang L."/>
            <person name="Yuan Y."/>
            <person name="Fang M."/>
            <person name="Shi L."/>
            <person name="Lu R."/>
            <person name="Comes H.P."/>
            <person name="Ma Y."/>
            <person name="Chen Y."/>
            <person name="Huang G."/>
            <person name="Zhou Y."/>
            <person name="Zheng Z."/>
            <person name="Qiu Y."/>
        </authorList>
    </citation>
    <scope>NUCLEOTIDE SEQUENCE [LARGE SCALE GENOMIC DNA]</scope>
    <source>
        <strain evidence="1">F231</strain>
    </source>
</reference>
<evidence type="ECO:0000313" key="2">
    <source>
        <dbReference type="Proteomes" id="UP001346149"/>
    </source>
</evidence>
<dbReference type="AlphaFoldDB" id="A0AAN7R8F0"/>
<proteinExistence type="predicted"/>
<dbReference type="EMBL" id="JAXQNO010000009">
    <property type="protein sequence ID" value="KAK4791161.1"/>
    <property type="molecule type" value="Genomic_DNA"/>
</dbReference>
<gene>
    <name evidence="1" type="ORF">SAY86_031574</name>
</gene>